<evidence type="ECO:0000256" key="4">
    <source>
        <dbReference type="ARBA" id="ARBA00023136"/>
    </source>
</evidence>
<keyword evidence="2 6" id="KW-0812">Transmembrane</keyword>
<protein>
    <recommendedName>
        <fullName evidence="9">Meiotically up-regulated gene 154 protein</fullName>
    </recommendedName>
</protein>
<evidence type="ECO:0000313" key="8">
    <source>
        <dbReference type="Proteomes" id="UP000322873"/>
    </source>
</evidence>
<feature type="transmembrane region" description="Helical" evidence="6">
    <location>
        <begin position="41"/>
        <end position="61"/>
    </location>
</feature>
<feature type="compositionally biased region" description="Polar residues" evidence="5">
    <location>
        <begin position="350"/>
        <end position="369"/>
    </location>
</feature>
<evidence type="ECO:0000256" key="1">
    <source>
        <dbReference type="ARBA" id="ARBA00004127"/>
    </source>
</evidence>
<evidence type="ECO:0000313" key="7">
    <source>
        <dbReference type="EMBL" id="KAA8564373.1"/>
    </source>
</evidence>
<gene>
    <name evidence="7" type="ORF">EYC84_011317</name>
</gene>
<dbReference type="GO" id="GO:0007096">
    <property type="term" value="P:regulation of exit from mitosis"/>
    <property type="evidence" value="ECO:0007669"/>
    <property type="project" value="TreeGrafter"/>
</dbReference>
<keyword evidence="8" id="KW-1185">Reference proteome</keyword>
<reference evidence="7 8" key="1">
    <citation type="submission" date="2019-06" db="EMBL/GenBank/DDBJ databases">
        <title>Genome Sequence of the Brown Rot Fungal Pathogen Monilinia fructicola.</title>
        <authorList>
            <person name="De Miccolis Angelini R.M."/>
            <person name="Landi L."/>
            <person name="Abate D."/>
            <person name="Pollastro S."/>
            <person name="Romanazzi G."/>
            <person name="Faretra F."/>
        </authorList>
    </citation>
    <scope>NUCLEOTIDE SEQUENCE [LARGE SCALE GENOMIC DNA]</scope>
    <source>
        <strain evidence="7 8">Mfrc123</strain>
    </source>
</reference>
<evidence type="ECO:0000256" key="5">
    <source>
        <dbReference type="SAM" id="MobiDB-lite"/>
    </source>
</evidence>
<evidence type="ECO:0008006" key="9">
    <source>
        <dbReference type="Google" id="ProtNLM"/>
    </source>
</evidence>
<feature type="compositionally biased region" description="Basic and acidic residues" evidence="5">
    <location>
        <begin position="417"/>
        <end position="431"/>
    </location>
</feature>
<dbReference type="GO" id="GO:0012505">
    <property type="term" value="C:endomembrane system"/>
    <property type="evidence" value="ECO:0007669"/>
    <property type="project" value="UniProtKB-SubCell"/>
</dbReference>
<dbReference type="Proteomes" id="UP000322873">
    <property type="component" value="Unassembled WGS sequence"/>
</dbReference>
<evidence type="ECO:0000256" key="6">
    <source>
        <dbReference type="SAM" id="Phobius"/>
    </source>
</evidence>
<dbReference type="PANTHER" id="PTHR28293">
    <property type="entry name" value="NUCLEAR RIM PROTEIN 1"/>
    <property type="match status" value="1"/>
</dbReference>
<comment type="subcellular location">
    <subcellularLocation>
        <location evidence="1">Endomembrane system</location>
        <topology evidence="1">Multi-pass membrane protein</topology>
    </subcellularLocation>
</comment>
<evidence type="ECO:0000256" key="2">
    <source>
        <dbReference type="ARBA" id="ARBA00022692"/>
    </source>
</evidence>
<feature type="region of interest" description="Disordered" evidence="5">
    <location>
        <begin position="297"/>
        <end position="485"/>
    </location>
</feature>
<dbReference type="GO" id="GO:0043007">
    <property type="term" value="P:maintenance of rDNA"/>
    <property type="evidence" value="ECO:0007669"/>
    <property type="project" value="TreeGrafter"/>
</dbReference>
<evidence type="ECO:0000256" key="3">
    <source>
        <dbReference type="ARBA" id="ARBA00022989"/>
    </source>
</evidence>
<dbReference type="VEuPathDB" id="FungiDB:MFRU_013g00100"/>
<organism evidence="7 8">
    <name type="scientific">Monilinia fructicola</name>
    <name type="common">Brown rot fungus</name>
    <name type="synonym">Ciboria fructicola</name>
    <dbReference type="NCBI Taxonomy" id="38448"/>
    <lineage>
        <taxon>Eukaryota</taxon>
        <taxon>Fungi</taxon>
        <taxon>Dikarya</taxon>
        <taxon>Ascomycota</taxon>
        <taxon>Pezizomycotina</taxon>
        <taxon>Leotiomycetes</taxon>
        <taxon>Helotiales</taxon>
        <taxon>Sclerotiniaceae</taxon>
        <taxon>Monilinia</taxon>
    </lineage>
</organism>
<dbReference type="PANTHER" id="PTHR28293:SF1">
    <property type="entry name" value="NUCLEAR RIM PROTEIN 1"/>
    <property type="match status" value="1"/>
</dbReference>
<sequence>MPRLVRRRPLRERITDLFNIQDWLLWISEEIETRDWDSRTYANPLGFGLHFVLLIARANSGSEGYNNGDDVFGDVPSGSGWLSYLSTLLVYLLTALSILNALSTFSRKRHYRLFESSIEATPSTPSAHRVRVDSSPVSSSPLRFFSSMLGDTDTSAQSRAHPDPTRDVWEIAVWDPIPICLRLFCLFSPGHVLVYWLFLPTLSSDSRPSVTIFTTLVLEVLMTGQLLLLQANFSQQEKDTSIIQKEVMSEYDTKFVHPRLNPVMRDVGTQFSGPGAEIKTGREEEIEIHTPSVVLKKGFRTNPNPNYTKHVDPDNTSPSKPISRQIFSPTPSFIPASFNNLRDSPYNRKIPNTSMRQPQFRKTTPNAVATTTSTGTGDGGSLGIYSHANSPLKKASSMFDMQGRDRRDTPKSSLDMAGREIRDQRERETSPQKRMHGGSDLRLLGRVPLADVETDRRVSDSGSFNTRTKLGNVEQSPYRRGPSRW</sequence>
<dbReference type="AlphaFoldDB" id="A0A5M9J7Y0"/>
<feature type="transmembrane region" description="Helical" evidence="6">
    <location>
        <begin position="210"/>
        <end position="229"/>
    </location>
</feature>
<name>A0A5M9J7Y0_MONFR</name>
<feature type="transmembrane region" description="Helical" evidence="6">
    <location>
        <begin position="179"/>
        <end position="198"/>
    </location>
</feature>
<comment type="caution">
    <text evidence="7">The sequence shown here is derived from an EMBL/GenBank/DDBJ whole genome shotgun (WGS) entry which is preliminary data.</text>
</comment>
<dbReference type="InterPro" id="IPR018819">
    <property type="entry name" value="Nur1/Mug154"/>
</dbReference>
<dbReference type="EMBL" id="VICG01000015">
    <property type="protein sequence ID" value="KAA8564373.1"/>
    <property type="molecule type" value="Genomic_DNA"/>
</dbReference>
<proteinExistence type="predicted"/>
<dbReference type="Pfam" id="PF10332">
    <property type="entry name" value="DUF2418"/>
    <property type="match status" value="1"/>
</dbReference>
<keyword evidence="4 6" id="KW-0472">Membrane</keyword>
<dbReference type="OrthoDB" id="3363151at2759"/>
<feature type="compositionally biased region" description="Polar residues" evidence="5">
    <location>
        <begin position="314"/>
        <end position="342"/>
    </location>
</feature>
<feature type="compositionally biased region" description="Polar residues" evidence="5">
    <location>
        <begin position="460"/>
        <end position="475"/>
    </location>
</feature>
<keyword evidence="3 6" id="KW-1133">Transmembrane helix</keyword>
<accession>A0A5M9J7Y0</accession>
<feature type="transmembrane region" description="Helical" evidence="6">
    <location>
        <begin position="81"/>
        <end position="102"/>
    </location>
</feature>